<organism evidence="2 3">
    <name type="scientific">Streptomyces yaizuensis</name>
    <dbReference type="NCBI Taxonomy" id="2989713"/>
    <lineage>
        <taxon>Bacteria</taxon>
        <taxon>Bacillati</taxon>
        <taxon>Actinomycetota</taxon>
        <taxon>Actinomycetes</taxon>
        <taxon>Kitasatosporales</taxon>
        <taxon>Streptomycetaceae</taxon>
        <taxon>Streptomyces</taxon>
    </lineage>
</organism>
<feature type="chain" id="PRO_5045913664" evidence="1">
    <location>
        <begin position="21"/>
        <end position="182"/>
    </location>
</feature>
<protein>
    <submittedName>
        <fullName evidence="2">Beta/gamma crystallin family protein</fullName>
    </submittedName>
</protein>
<dbReference type="Gene3D" id="2.60.20.10">
    <property type="entry name" value="Crystallins"/>
    <property type="match status" value="1"/>
</dbReference>
<dbReference type="InterPro" id="IPR011024">
    <property type="entry name" value="G_crystallin-like"/>
</dbReference>
<dbReference type="Proteomes" id="UP001291653">
    <property type="component" value="Unassembled WGS sequence"/>
</dbReference>
<evidence type="ECO:0000256" key="1">
    <source>
        <dbReference type="SAM" id="SignalP"/>
    </source>
</evidence>
<keyword evidence="3" id="KW-1185">Reference proteome</keyword>
<feature type="signal peptide" evidence="1">
    <location>
        <begin position="1"/>
        <end position="20"/>
    </location>
</feature>
<proteinExistence type="predicted"/>
<keyword evidence="1" id="KW-0732">Signal</keyword>
<evidence type="ECO:0000313" key="3">
    <source>
        <dbReference type="Proteomes" id="UP001291653"/>
    </source>
</evidence>
<gene>
    <name evidence="2" type="ORF">SYYSPA8_36195</name>
</gene>
<reference evidence="2 3" key="1">
    <citation type="submission" date="2022-10" db="EMBL/GenBank/DDBJ databases">
        <title>Draft genome sequence of Streptomyces sp. YSPA8.</title>
        <authorList>
            <person name="Moriuchi R."/>
            <person name="Dohra H."/>
            <person name="Yamamura H."/>
            <person name="Kodani S."/>
        </authorList>
    </citation>
    <scope>NUCLEOTIDE SEQUENCE [LARGE SCALE GENOMIC DNA]</scope>
    <source>
        <strain evidence="2 3">YSPA8</strain>
    </source>
</reference>
<dbReference type="EMBL" id="BSBI01000025">
    <property type="protein sequence ID" value="GLF99858.1"/>
    <property type="molecule type" value="Genomic_DNA"/>
</dbReference>
<sequence>MKIRSAVVVVPLVLSAVPFATVAQAVPASRHCVAVAESSRTTCHLTFTEAMRQATGGAVTDAPAQVSGREVAALRSRLQSSAATRAVAGKWLGTAFEHAVFKGETLTFITMGESPVCENNLRFDFPRLDDYGFNDRISSMETGMYCVARLHEHAGFQGASDVAYLRTNLNTFNDRASSIRFA</sequence>
<name>A0ABQ5PBA7_9ACTN</name>
<evidence type="ECO:0000313" key="2">
    <source>
        <dbReference type="EMBL" id="GLF99858.1"/>
    </source>
</evidence>
<dbReference type="RefSeq" id="WP_323451786.1">
    <property type="nucleotide sequence ID" value="NZ_BSBI01000025.1"/>
</dbReference>
<dbReference type="SUPFAM" id="SSF49695">
    <property type="entry name" value="gamma-Crystallin-like"/>
    <property type="match status" value="1"/>
</dbReference>
<accession>A0ABQ5PBA7</accession>
<comment type="caution">
    <text evidence="2">The sequence shown here is derived from an EMBL/GenBank/DDBJ whole genome shotgun (WGS) entry which is preliminary data.</text>
</comment>